<protein>
    <submittedName>
        <fullName evidence="5">Uncharacterized protein</fullName>
    </submittedName>
</protein>
<feature type="domain" description="ABC toxin N-terminal" evidence="4">
    <location>
        <begin position="2062"/>
        <end position="2177"/>
    </location>
</feature>
<evidence type="ECO:0000313" key="5">
    <source>
        <dbReference type="EMBL" id="CEJ81594.1"/>
    </source>
</evidence>
<feature type="region of interest" description="Disordered" evidence="2">
    <location>
        <begin position="2658"/>
        <end position="2721"/>
    </location>
</feature>
<dbReference type="InterPro" id="IPR040840">
    <property type="entry name" value="TcA_TcB_BD"/>
</dbReference>
<feature type="region of interest" description="Disordered" evidence="2">
    <location>
        <begin position="2231"/>
        <end position="2308"/>
    </location>
</feature>
<gene>
    <name evidence="5" type="ORF">VHEMI01714</name>
</gene>
<dbReference type="Proteomes" id="UP000039046">
    <property type="component" value="Unassembled WGS sequence"/>
</dbReference>
<evidence type="ECO:0000313" key="6">
    <source>
        <dbReference type="Proteomes" id="UP000039046"/>
    </source>
</evidence>
<feature type="compositionally biased region" description="Polar residues" evidence="2">
    <location>
        <begin position="2658"/>
        <end position="2670"/>
    </location>
</feature>
<feature type="domain" description="Tc toxin complex TcA C-terminal TcB-binding" evidence="3">
    <location>
        <begin position="3073"/>
        <end position="3391"/>
    </location>
</feature>
<keyword evidence="1" id="KW-0175">Coiled coil</keyword>
<feature type="region of interest" description="Disordered" evidence="2">
    <location>
        <begin position="2429"/>
        <end position="2450"/>
    </location>
</feature>
<proteinExistence type="predicted"/>
<dbReference type="HOGENOM" id="CLU_224592_0_0_1"/>
<evidence type="ECO:0000259" key="4">
    <source>
        <dbReference type="Pfam" id="PF20220"/>
    </source>
</evidence>
<feature type="compositionally biased region" description="Basic and acidic residues" evidence="2">
    <location>
        <begin position="2292"/>
        <end position="2301"/>
    </location>
</feature>
<feature type="compositionally biased region" description="Low complexity" evidence="2">
    <location>
        <begin position="2261"/>
        <end position="2271"/>
    </location>
</feature>
<evidence type="ECO:0000256" key="2">
    <source>
        <dbReference type="SAM" id="MobiDB-lite"/>
    </source>
</evidence>
<dbReference type="EMBL" id="CDHN01000001">
    <property type="protein sequence ID" value="CEJ81594.1"/>
    <property type="molecule type" value="Genomic_DNA"/>
</dbReference>
<feature type="coiled-coil region" evidence="1">
    <location>
        <begin position="3068"/>
        <end position="3099"/>
    </location>
</feature>
<dbReference type="InterPro" id="IPR046839">
    <property type="entry name" value="ABC_toxin_N"/>
</dbReference>
<accession>A0A0A1T8C0</accession>
<evidence type="ECO:0000259" key="3">
    <source>
        <dbReference type="Pfam" id="PF18276"/>
    </source>
</evidence>
<evidence type="ECO:0000256" key="1">
    <source>
        <dbReference type="SAM" id="Coils"/>
    </source>
</evidence>
<sequence length="3617" mass="399601">MGAVSSDMLLVRIVPSSPCGPTAFGEALKDITITAYDKTVADPTNDRQLGSATGLADQPTPGQPGSGGSSPSPLIPALTISDNPPTLTPSIFQHFGVSGNVVTMYSVATAIILIDRQALANPNEEYPTPTSYDVTLKLTQASTQQTVASRTQILDFNVQIITTFLLPQTVFYMSMATDVYLSIDVPIAPLPAGTNIVTLSKDGTPPSFDFMVTAINNVLADDSPAGASSLQAMTTFLTTAQAQQVAGELVNNRLLDSPPQPPYPTSDIFNSGKIFENMYTIPDSGGSVPQDIDQARTKFEGDRSSYYALRMSDALRVANYVYSTIFAVYAETYTTTATLAVVDVPIMNKIQHSSSISTPSLPLSGTTGGAALNPAFIVPAAYFYALSTSYSISQTFDTRLKLIFTTPEASLANTLGLAISSGVLGSPDPTTKLITYACTLTSNSGTSINQLQAIRRMTALQASVQNPSPTLVDMTANTSVQTIITSWLQFTGTDADIAAQVWFPPTSEYLNAILEVITPGNESLISEILVDLRLPPASGTGLGLVIASVTDLLSVTETQWLEFFTRHPTLLPSKYLLGNLKGRVHSFVQDITKVLFVLPAQEAAADAGTQSGIPTLGANLSADILVQFFNTSTFTLSDQLNDTELEQIRTTAFQLFGSHSIASFVTSAANELWVLYQITALKDATNSSKTIDPTLRFSYMEALHARGFTTVDKVQALASNQFGAALSGTVAFPRATDIYNLAMALPSNLGSSNPEPGSGFQPINGGNLTNCEPPCHLSPFGYVAYLQALLKFSNGTNTLGTVLATRRGQFGSLLVTEENLYTNVPVIDLINESLESLAANLTSNVGAIYNTTGNFLTTLDVPGAPSIVEHGVSEDDIVKALAQHSAPHLPSDQPAIYTTLKTAIAGPNLPYSQALDLSRTYLGAIGTSRFDVMRTFLENITEFALDALHEPPNFIKQQWRLPLRYEIALEYLGISADEASIIFGGNMTGSVALQLLGLSGVEGGRNVSKVLQVTVFLQAMGITYCEFLELQRSGVVAFGPGTESEKYPECLPCCDSDLLISFGGETSPAAGLVQLAIFIRLYGHLKRARFSDGITMEILAKICHLLGLFTNENVNPDFLRQLASLLLLKEIWDPPWACLINPVSTNPTNQCVSLWSGSAPDTLGFQLAVKALLESIEERAIRHYCCEKRSAAWHKITAANLDSLAVLTGFVQDTWYSKPTCTIRFIEILTKLYASSFTIGEVLFLFTTKEHVRGDDPFPWTEPEESFDDPLNVPEDDEKHGLWELRRKLLQVEVCDDELERWTWQRIKAVLHEMGYEDHGEQYSLTYFSEHYFPETLAKSGMPVAPQHRRFEVQMNKSPSPYIWHPLNACSPFTYWPNGADSEEKAILSTKLPLRDKEVLHTLRDIRQLNTSEAAAVRAVYLMPRAALAPFALLFSNFEHAANFMIQEPCEDERFKFFQKEIATFHKRCLIIAHHIHHAAQFAMRTDSEICRCNLEDFDNCKGLKVAWRVMLSLIADENRPQTPWEDPGDTGIVPTGFTWDPKFCGSAFAALLGLIGTGLKGEYRGKAPYFVWKEMRGGMSGWGDVCDNWNTPIPTVLPKLTISPPVGEESFISFKNGFALNQVSGMTLSGAEPFEIAWCGVLVVERSGCYHFTFSCSSHHDEDNEHFCACRCDEGKLWAIKLDRGEKHWTLLNKGIEDDNAFNVPEVYSRSIPLHHGAYNLTVIFKQLAPNFSSCDCDEDKKSIHTGFRLWYSGPDTNDCRDEVPLQALYIEQKDGPLFVGGEQVPAAVSQVMNLRYIPTIRDIRRTYQRAFKSVLFSERLCLSACKLHCEEQSELGYLLDNPEAFQGTSYYWDTSSSSFKSHHAFFDFNFLPISDAYFPPSAVTDGRVAPSAKRQNAMFDWFERIFDYTVLRCEVKRKCHPPLWLLFFHATLDSPQPVPQLLWRLGVEADLAPLLLQYYSTNGLFNLADNANINCLGDEIWTTRIWKAKLWLEHVRQSFWSPTSELVLCQPALWASIPEPDVTVSGTTGNINLAQFVLRSCLNMDSAALRLTDVTKWNDGLRIRAREALLGYLAANGQSVTDISDHLLLDVETPIHNNISRIEDAVSSAQRLMQRAILGLEPSFPVDHHTVEAWECKLATFEKWAAGQRRVWYFENWLQWDEFKRLEKSEGFRSLGKALKSDVSTVANFARDFNWSGTAGIPREPGKASLSWSQKFVLGLQQQALDEGIDLMGTPDNSGQPTWVAPIGPPSMSGGGGESSSEGGNNSSNTPTIPRQGREQSLARITGKTDALDRSESKSLEAPTLAQDGVVHEAEHVYAQESSVEVPVIQSDSRLPGASSLKSIPLWVQTALRLGVRFIRVAASSLPIAAPYHDGQSEKQSCCQCNEEHAPVIDEYYFWLQDARRFDPIDAPAPQDADTHVNVPGVSQTIDPNNPQIDPRTIQADPTSDWDAPTAQMLHWRSEPKVYLYWTRVHMGLLQDPRRSTEGLSLVETDLSNLFLDLRGRNFDSLLFNVKEGDSSTGYRYDIVTDTATLIPEAVPSDAPPALPLPSSFVTDLAAFPYFLYFDGGGPLVPIDTFGTSMAIATSLRADCRYESSTKWLTISYDPLCRDNTWMQCASRGNDNSVGEAKPESSIDDLLVSTNLFSKSSEFNRIGATQATQPEAGSSSDRTEEHGVTPDTETASPPPIPNANATNIVAESERSRWPQDATCCPTAPAKGGKARGRAVTLEYLETLFAWAESLRCRNSLEADQQALTLLTIAQRVMGQRPKDTLAADLTGGTMTINTFQASSPALNPRLVALYDKVWDAVSMVQSDVNRRRLRNGVIGRDRAIYGSHRRFQIEQHSWKSVPESDCDDGACVYSCSQAYRFSAVLPKAVQWIAMTKSMGGALLSAFEKADSETLSALRAAQERQITELGLDVSKNQYRAADWDVQALDIQMANAVAKLQYYQALISAGLNFNENAYTFATTASMASRTAATVSDGIGQGMASTPDMWVGVAGAYGSPLQFQQMPMGVKLGTGFAAAARILNTVADISSSTAGLSSTEGGWDRRAQDWQHQCDVTVYEIQQIKRQRLAARRRLEISLRELNNTQRRIEHEAEVQDFMRDKLSKYELYLYLQQETAALYQQAFNASVQVAREAQQAARYELGDTSLDCVPSSAAVWDNLHSGLLAGEKLDLGITALERAYMNRHCREYELSKQISLKMDFPAAFVLLKSTGYCEVDLPEWLFDLDYPGHYMRRIKTVSLTIPCVAGPYIGVHCRLQLLSSSIRVRPIIEARNVCCKCEDASKTGNSPPKGSKEVSSMIPAKKSTGRCIHDPHVVTRFAGTEAIATSTGQNDSGLFEVSFADQRYLPFEYSGAVSRWRIELPPENNQFDFDSLSDVVIHISFTSREGGPELRRVRQHTAQEHLPGNGLRFFDIRHEMPEAWSILRRNEPCQECEREPEACCELNERCECKRENGSRGIESCWHQSHRRHREREFSLELTRQMFPFLNGCGQLEVTAMHILLDIPDCDRDCETPTFNTFQMCFTPPPDELGCPDEKQVPFVRTSGGIWTGEVELSKPLRLSDATGPGIPWRGKRGLLGSIRVPCNVKGITRAWLLCKYKVVGRFGDKTRVC</sequence>
<feature type="region of interest" description="Disordered" evidence="2">
    <location>
        <begin position="42"/>
        <end position="76"/>
    </location>
</feature>
<dbReference type="OrthoDB" id="4938011at2759"/>
<name>A0A0A1T8C0_9HYPO</name>
<dbReference type="Pfam" id="PF18276">
    <property type="entry name" value="TcA_TcB_BD"/>
    <property type="match status" value="1"/>
</dbReference>
<dbReference type="Pfam" id="PF20220">
    <property type="entry name" value="ABC_toxin_N"/>
    <property type="match status" value="1"/>
</dbReference>
<keyword evidence="6" id="KW-1185">Reference proteome</keyword>
<reference evidence="5 6" key="1">
    <citation type="journal article" date="2015" name="Genome Announc.">
        <title>Draft Genome Sequence and Gene Annotation of the Entomopathogenic Fungus Verticillium hemipterigenum.</title>
        <authorList>
            <person name="Horn F."/>
            <person name="Habel A."/>
            <person name="Scharf D.H."/>
            <person name="Dworschak J."/>
            <person name="Brakhage A.A."/>
            <person name="Guthke R."/>
            <person name="Hertweck C."/>
            <person name="Linde J."/>
        </authorList>
    </citation>
    <scope>NUCLEOTIDE SEQUENCE [LARGE SCALE GENOMIC DNA]</scope>
</reference>
<dbReference type="STRING" id="1531966.A0A0A1T8C0"/>
<organism evidence="5 6">
    <name type="scientific">[Torrubiella] hemipterigena</name>
    <dbReference type="NCBI Taxonomy" id="1531966"/>
    <lineage>
        <taxon>Eukaryota</taxon>
        <taxon>Fungi</taxon>
        <taxon>Dikarya</taxon>
        <taxon>Ascomycota</taxon>
        <taxon>Pezizomycotina</taxon>
        <taxon>Sordariomycetes</taxon>
        <taxon>Hypocreomycetidae</taxon>
        <taxon>Hypocreales</taxon>
        <taxon>Clavicipitaceae</taxon>
        <taxon>Clavicipitaceae incertae sedis</taxon>
        <taxon>'Torrubiella' clade</taxon>
    </lineage>
</organism>
<feature type="compositionally biased region" description="Polar residues" evidence="2">
    <location>
        <begin position="2429"/>
        <end position="2438"/>
    </location>
</feature>